<dbReference type="PIRSF" id="PIRSF000538">
    <property type="entry name" value="GlpK"/>
    <property type="match status" value="1"/>
</dbReference>
<proteinExistence type="inferred from homology"/>
<dbReference type="Pfam" id="PF02782">
    <property type="entry name" value="FGGY_C"/>
    <property type="match status" value="1"/>
</dbReference>
<dbReference type="GO" id="GO:0016301">
    <property type="term" value="F:kinase activity"/>
    <property type="evidence" value="ECO:0007669"/>
    <property type="project" value="UniProtKB-KW"/>
</dbReference>
<feature type="domain" description="Carbohydrate kinase FGGY N-terminal" evidence="5">
    <location>
        <begin position="5"/>
        <end position="241"/>
    </location>
</feature>
<keyword evidence="2" id="KW-0119">Carbohydrate metabolism</keyword>
<name>A0ABU2MST8_9ACTN</name>
<evidence type="ECO:0000256" key="1">
    <source>
        <dbReference type="ARBA" id="ARBA00009156"/>
    </source>
</evidence>
<reference evidence="8" key="1">
    <citation type="submission" date="2023-07" db="EMBL/GenBank/DDBJ databases">
        <title>30 novel species of actinomycetes from the DSMZ collection.</title>
        <authorList>
            <person name="Nouioui I."/>
        </authorList>
    </citation>
    <scope>NUCLEOTIDE SEQUENCE [LARGE SCALE GENOMIC DNA]</scope>
    <source>
        <strain evidence="8">DSM 44938</strain>
    </source>
</reference>
<comment type="caution">
    <text evidence="7">The sequence shown here is derived from an EMBL/GenBank/DDBJ whole genome shotgun (WGS) entry which is preliminary data.</text>
</comment>
<evidence type="ECO:0000256" key="2">
    <source>
        <dbReference type="ARBA" id="ARBA00022629"/>
    </source>
</evidence>
<dbReference type="PANTHER" id="PTHR43095:SF5">
    <property type="entry name" value="XYLULOSE KINASE"/>
    <property type="match status" value="1"/>
</dbReference>
<dbReference type="Pfam" id="PF00370">
    <property type="entry name" value="FGGY_N"/>
    <property type="match status" value="1"/>
</dbReference>
<dbReference type="Proteomes" id="UP001183246">
    <property type="component" value="Unassembled WGS sequence"/>
</dbReference>
<comment type="similarity">
    <text evidence="1">Belongs to the FGGY kinase family.</text>
</comment>
<organism evidence="7 8">
    <name type="scientific">Streptomyces litchfieldiae</name>
    <dbReference type="NCBI Taxonomy" id="3075543"/>
    <lineage>
        <taxon>Bacteria</taxon>
        <taxon>Bacillati</taxon>
        <taxon>Actinomycetota</taxon>
        <taxon>Actinomycetes</taxon>
        <taxon>Kitasatosporales</taxon>
        <taxon>Streptomycetaceae</taxon>
        <taxon>Streptomyces</taxon>
    </lineage>
</organism>
<evidence type="ECO:0000313" key="7">
    <source>
        <dbReference type="EMBL" id="MDT0343674.1"/>
    </source>
</evidence>
<dbReference type="CDD" id="cd07783">
    <property type="entry name" value="ASKHA_NBD_FGGY_SePSK_AtXK1-like"/>
    <property type="match status" value="1"/>
</dbReference>
<dbReference type="Gene3D" id="3.30.420.40">
    <property type="match status" value="2"/>
</dbReference>
<evidence type="ECO:0000259" key="6">
    <source>
        <dbReference type="Pfam" id="PF02782"/>
    </source>
</evidence>
<dbReference type="RefSeq" id="WP_311704809.1">
    <property type="nucleotide sequence ID" value="NZ_JAVREL010000006.1"/>
</dbReference>
<dbReference type="PANTHER" id="PTHR43095">
    <property type="entry name" value="SUGAR KINASE"/>
    <property type="match status" value="1"/>
</dbReference>
<dbReference type="InterPro" id="IPR050406">
    <property type="entry name" value="FGGY_Carb_Kinase"/>
</dbReference>
<keyword evidence="2" id="KW-0859">Xylose metabolism</keyword>
<dbReference type="InterPro" id="IPR018485">
    <property type="entry name" value="FGGY_C"/>
</dbReference>
<dbReference type="InterPro" id="IPR018484">
    <property type="entry name" value="FGGY_N"/>
</dbReference>
<keyword evidence="4 7" id="KW-0418">Kinase</keyword>
<evidence type="ECO:0000313" key="8">
    <source>
        <dbReference type="Proteomes" id="UP001183246"/>
    </source>
</evidence>
<dbReference type="InterPro" id="IPR043129">
    <property type="entry name" value="ATPase_NBD"/>
</dbReference>
<evidence type="ECO:0000256" key="3">
    <source>
        <dbReference type="ARBA" id="ARBA00022679"/>
    </source>
</evidence>
<evidence type="ECO:0000259" key="5">
    <source>
        <dbReference type="Pfam" id="PF00370"/>
    </source>
</evidence>
<keyword evidence="8" id="KW-1185">Reference proteome</keyword>
<feature type="domain" description="Carbohydrate kinase FGGY C-terminal" evidence="6">
    <location>
        <begin position="307"/>
        <end position="433"/>
    </location>
</feature>
<dbReference type="InterPro" id="IPR000577">
    <property type="entry name" value="Carb_kinase_FGGY"/>
</dbReference>
<dbReference type="SUPFAM" id="SSF53067">
    <property type="entry name" value="Actin-like ATPase domain"/>
    <property type="match status" value="2"/>
</dbReference>
<sequence>MSEPVWIGVDLGTQSVRALVVDGAGRTVAAASRPLRGRREGARHEQDPASWWELTADALAELASALAGRAVGALAVCATSGTVLLTGPDGRPTTPGVMYDDARAGTLAAVAQEAGAALWGRLGYRMQPTWALPKVLWWRDEGLLGGGARLAHQPDVVAAALVGHPVASDSSHALKTGYDLIEERWPTEILARLRVDPAVLPEVVRPGTVLGEVCPAAAARTGLPPGTPVVAGMTDGCAGQLAAGALGVGEWNSVLGTTLTLKGVSAALPHDPTGAVYSHRAPHGDLWLPGGASNTGAGAVRALFPDADLDALTAAAARVRDVPACYPLVGRGERFPFVAPRVRGFLGDGPLAVHEDRPRAFAAVCTGVAHIERLSFDVLARAGADVGGPVTFTGGAARNPWWNQLRCDMLGVPVRVPENPESALGMAVLAAGALSGDIPAAARRLVRLRRTLQPDLTRTAALTPAYHSFVDGLVERGWLDPRFAERRAG</sequence>
<gene>
    <name evidence="7" type="ORF">RM590_13790</name>
</gene>
<accession>A0ABU2MST8</accession>
<evidence type="ECO:0000256" key="4">
    <source>
        <dbReference type="ARBA" id="ARBA00022777"/>
    </source>
</evidence>
<protein>
    <submittedName>
        <fullName evidence="7">FGGY family carbohydrate kinase</fullName>
    </submittedName>
</protein>
<keyword evidence="3" id="KW-0808">Transferase</keyword>
<dbReference type="EMBL" id="JAVREL010000006">
    <property type="protein sequence ID" value="MDT0343674.1"/>
    <property type="molecule type" value="Genomic_DNA"/>
</dbReference>